<dbReference type="PANTHER" id="PTHR14871">
    <property type="entry name" value="DYNEIN REGULATORY COMPLEX PROTEIN 9"/>
    <property type="match status" value="1"/>
</dbReference>
<evidence type="ECO:0000313" key="7">
    <source>
        <dbReference type="EMBL" id="CAD7409847.1"/>
    </source>
</evidence>
<proteinExistence type="predicted"/>
<dbReference type="GO" id="GO:0044782">
    <property type="term" value="P:cilium organization"/>
    <property type="evidence" value="ECO:0007669"/>
    <property type="project" value="TreeGrafter"/>
</dbReference>
<dbReference type="GO" id="GO:0005737">
    <property type="term" value="C:cytoplasm"/>
    <property type="evidence" value="ECO:0007669"/>
    <property type="project" value="TreeGrafter"/>
</dbReference>
<evidence type="ECO:0000256" key="3">
    <source>
        <dbReference type="ARBA" id="ARBA00022490"/>
    </source>
</evidence>
<gene>
    <name evidence="7" type="ORF">TCEB3V08_LOCUS10215</name>
</gene>
<name>A0A7R9D839_TIMCR</name>
<dbReference type="PANTHER" id="PTHR14871:SF1">
    <property type="entry name" value="DYNEIN REGULATORY COMPLEX PROTEIN 9"/>
    <property type="match status" value="1"/>
</dbReference>
<evidence type="ECO:0000256" key="4">
    <source>
        <dbReference type="ARBA" id="ARBA00023212"/>
    </source>
</evidence>
<evidence type="ECO:0000256" key="5">
    <source>
        <dbReference type="ARBA" id="ARBA00023273"/>
    </source>
</evidence>
<accession>A0A7R9D839</accession>
<feature type="compositionally biased region" description="Basic and acidic residues" evidence="6">
    <location>
        <begin position="11"/>
        <end position="27"/>
    </location>
</feature>
<evidence type="ECO:0000256" key="6">
    <source>
        <dbReference type="SAM" id="MobiDB-lite"/>
    </source>
</evidence>
<protein>
    <submittedName>
        <fullName evidence="7">Uncharacterized protein</fullName>
    </submittedName>
</protein>
<organism evidence="7">
    <name type="scientific">Timema cristinae</name>
    <name type="common">Walking stick</name>
    <dbReference type="NCBI Taxonomy" id="61476"/>
    <lineage>
        <taxon>Eukaryota</taxon>
        <taxon>Metazoa</taxon>
        <taxon>Ecdysozoa</taxon>
        <taxon>Arthropoda</taxon>
        <taxon>Hexapoda</taxon>
        <taxon>Insecta</taxon>
        <taxon>Pterygota</taxon>
        <taxon>Neoptera</taxon>
        <taxon>Polyneoptera</taxon>
        <taxon>Phasmatodea</taxon>
        <taxon>Timematodea</taxon>
        <taxon>Timematoidea</taxon>
        <taxon>Timematidae</taxon>
        <taxon>Timema</taxon>
    </lineage>
</organism>
<keyword evidence="4" id="KW-0206">Cytoskeleton</keyword>
<keyword evidence="3" id="KW-0963">Cytoplasm</keyword>
<dbReference type="EMBL" id="OC321320">
    <property type="protein sequence ID" value="CAD7409847.1"/>
    <property type="molecule type" value="Genomic_DNA"/>
</dbReference>
<dbReference type="GO" id="GO:0031514">
    <property type="term" value="C:motile cilium"/>
    <property type="evidence" value="ECO:0007669"/>
    <property type="project" value="TreeGrafter"/>
</dbReference>
<dbReference type="GO" id="GO:0005856">
    <property type="term" value="C:cytoskeleton"/>
    <property type="evidence" value="ECO:0007669"/>
    <property type="project" value="UniProtKB-SubCell"/>
</dbReference>
<dbReference type="InterPro" id="IPR042618">
    <property type="entry name" value="IQCG"/>
</dbReference>
<evidence type="ECO:0000256" key="1">
    <source>
        <dbReference type="ARBA" id="ARBA00004245"/>
    </source>
</evidence>
<reference evidence="7" key="1">
    <citation type="submission" date="2020-11" db="EMBL/GenBank/DDBJ databases">
        <authorList>
            <person name="Tran Van P."/>
        </authorList>
    </citation>
    <scope>NUCLEOTIDE SEQUENCE</scope>
</reference>
<dbReference type="AlphaFoldDB" id="A0A7R9D839"/>
<sequence length="283" mass="32926">MLKENQQLQDIVRELPEDLQQQRREDRDEFGDVPNDESINFQKTKLLDVSKEHTKLDKIHKNSVLDHTPNNSEVEDRMLSGFEPTPPGSRAFLQETVRAVLTELETNHTFTCLTDVMYNVTRMKKDEEGLILEGAGKAVELTYLKNQLRREQTLRANDIGLREELIANLKDDLQTQFFQNQMEQEFVNRWESSRCEQNAERLDKTVSGLKEQEDLLKHNMDTEMRVNTDTINFLNQAIQVTRFNVTLRIGVKYTKSRTLVLNSVSLRLQTSLVLSTPYKLTQP</sequence>
<keyword evidence="5" id="KW-0966">Cell projection</keyword>
<evidence type="ECO:0000256" key="2">
    <source>
        <dbReference type="ARBA" id="ARBA00004316"/>
    </source>
</evidence>
<comment type="subcellular location">
    <subcellularLocation>
        <location evidence="2">Cell projection</location>
    </subcellularLocation>
    <subcellularLocation>
        <location evidence="1">Cytoplasm</location>
        <location evidence="1">Cytoskeleton</location>
    </subcellularLocation>
</comment>
<feature type="region of interest" description="Disordered" evidence="6">
    <location>
        <begin position="1"/>
        <end position="37"/>
    </location>
</feature>